<feature type="region of interest" description="Disordered" evidence="1">
    <location>
        <begin position="1"/>
        <end position="74"/>
    </location>
</feature>
<dbReference type="OrthoDB" id="5988651at2759"/>
<name>A0A0E9NBK4_SAICN</name>
<organism evidence="2 3">
    <name type="scientific">Saitoella complicata (strain BCRC 22490 / CBS 7301 / JCM 7358 / NBRC 10748 / NRRL Y-17804)</name>
    <dbReference type="NCBI Taxonomy" id="698492"/>
    <lineage>
        <taxon>Eukaryota</taxon>
        <taxon>Fungi</taxon>
        <taxon>Dikarya</taxon>
        <taxon>Ascomycota</taxon>
        <taxon>Taphrinomycotina</taxon>
        <taxon>Taphrinomycotina incertae sedis</taxon>
        <taxon>Saitoella</taxon>
    </lineage>
</organism>
<sequence>MSGKMSQSDASRIQSSQAKSGNNPGFAARAQSAGDRNANSGQCGGGGGGGGGQSGGGGQQGGKAGSGDGGGQRK</sequence>
<evidence type="ECO:0008006" key="4">
    <source>
        <dbReference type="Google" id="ProtNLM"/>
    </source>
</evidence>
<feature type="compositionally biased region" description="Gly residues" evidence="1">
    <location>
        <begin position="42"/>
        <end position="74"/>
    </location>
</feature>
<evidence type="ECO:0000256" key="1">
    <source>
        <dbReference type="SAM" id="MobiDB-lite"/>
    </source>
</evidence>
<dbReference type="Proteomes" id="UP000033140">
    <property type="component" value="Unassembled WGS sequence"/>
</dbReference>
<accession>A0A0E9NBK4</accession>
<dbReference type="EMBL" id="BACD03000008">
    <property type="protein sequence ID" value="GAO47219.1"/>
    <property type="molecule type" value="Genomic_DNA"/>
</dbReference>
<gene>
    <name evidence="2" type="ORF">G7K_1429-t1</name>
</gene>
<reference evidence="2 3" key="1">
    <citation type="journal article" date="2011" name="J. Gen. Appl. Microbiol.">
        <title>Draft genome sequencing of the enigmatic yeast Saitoella complicata.</title>
        <authorList>
            <person name="Nishida H."/>
            <person name="Hamamoto M."/>
            <person name="Sugiyama J."/>
        </authorList>
    </citation>
    <scope>NUCLEOTIDE SEQUENCE [LARGE SCALE GENOMIC DNA]</scope>
    <source>
        <strain evidence="2 3">NRRL Y-17804</strain>
    </source>
</reference>
<dbReference type="AlphaFoldDB" id="A0A0E9NBK4"/>
<reference evidence="2 3" key="3">
    <citation type="journal article" date="2015" name="Genome Announc.">
        <title>Draft Genome Sequence of the Archiascomycetous Yeast Saitoella complicata.</title>
        <authorList>
            <person name="Yamauchi K."/>
            <person name="Kondo S."/>
            <person name="Hamamoto M."/>
            <person name="Takahashi Y."/>
            <person name="Ogura Y."/>
            <person name="Hayashi T."/>
            <person name="Nishida H."/>
        </authorList>
    </citation>
    <scope>NUCLEOTIDE SEQUENCE [LARGE SCALE GENOMIC DNA]</scope>
    <source>
        <strain evidence="2 3">NRRL Y-17804</strain>
    </source>
</reference>
<evidence type="ECO:0000313" key="2">
    <source>
        <dbReference type="EMBL" id="GAO47219.1"/>
    </source>
</evidence>
<dbReference type="OMA" id="ANSGQCG"/>
<keyword evidence="3" id="KW-1185">Reference proteome</keyword>
<evidence type="ECO:0000313" key="3">
    <source>
        <dbReference type="Proteomes" id="UP000033140"/>
    </source>
</evidence>
<comment type="caution">
    <text evidence="2">The sequence shown here is derived from an EMBL/GenBank/DDBJ whole genome shotgun (WGS) entry which is preliminary data.</text>
</comment>
<reference evidence="2 3" key="2">
    <citation type="journal article" date="2014" name="J. Gen. Appl. Microbiol.">
        <title>The early diverging ascomycetous budding yeast Saitoella complicata has three histone deacetylases belonging to the Clr6, Hos2, and Rpd3 lineages.</title>
        <authorList>
            <person name="Nishida H."/>
            <person name="Matsumoto T."/>
            <person name="Kondo S."/>
            <person name="Hamamoto M."/>
            <person name="Yoshikawa H."/>
        </authorList>
    </citation>
    <scope>NUCLEOTIDE SEQUENCE [LARGE SCALE GENOMIC DNA]</scope>
    <source>
        <strain evidence="2 3">NRRL Y-17804</strain>
    </source>
</reference>
<dbReference type="RefSeq" id="XP_019022585.1">
    <property type="nucleotide sequence ID" value="XM_019171514.1"/>
</dbReference>
<feature type="compositionally biased region" description="Polar residues" evidence="1">
    <location>
        <begin position="1"/>
        <end position="23"/>
    </location>
</feature>
<proteinExistence type="predicted"/>
<protein>
    <recommendedName>
        <fullName evidence="4">SMP domain-containing protein</fullName>
    </recommendedName>
</protein>